<reference evidence="1 2" key="1">
    <citation type="submission" date="2017-01" db="EMBL/GenBank/DDBJ databases">
        <authorList>
            <person name="Mah S.A."/>
            <person name="Swanson W.J."/>
            <person name="Moy G.W."/>
            <person name="Vacquier V.D."/>
        </authorList>
    </citation>
    <scope>NUCLEOTIDE SEQUENCE [LARGE SCALE GENOMIC DNA]</scope>
    <source>
        <strain evidence="1 2">M9</strain>
    </source>
</reference>
<evidence type="ECO:0000313" key="1">
    <source>
        <dbReference type="EMBL" id="SIT67122.1"/>
    </source>
</evidence>
<dbReference type="EMBL" id="FTPK01000001">
    <property type="protein sequence ID" value="SIT67122.1"/>
    <property type="molecule type" value="Genomic_DNA"/>
</dbReference>
<organism evidence="1 2">
    <name type="scientific">Ectothiorhodosinus mongolicus</name>
    <dbReference type="NCBI Taxonomy" id="233100"/>
    <lineage>
        <taxon>Bacteria</taxon>
        <taxon>Pseudomonadati</taxon>
        <taxon>Pseudomonadota</taxon>
        <taxon>Gammaproteobacteria</taxon>
        <taxon>Chromatiales</taxon>
        <taxon>Ectothiorhodospiraceae</taxon>
        <taxon>Ectothiorhodosinus</taxon>
    </lineage>
</organism>
<gene>
    <name evidence="1" type="ORF">SAMN05216526_0772</name>
</gene>
<dbReference type="AlphaFoldDB" id="A0A1R3VR44"/>
<name>A0A1R3VR44_9GAMM</name>
<dbReference type="STRING" id="233100.SAMN05216526_0772"/>
<sequence length="49" mass="5382">MIELLQQRLAQYAIDGAEQQEQALKEMLQELTLIRHQSAGGITVGTAVS</sequence>
<proteinExistence type="predicted"/>
<keyword evidence="2" id="KW-1185">Reference proteome</keyword>
<accession>A0A1R3VR44</accession>
<dbReference type="OrthoDB" id="158131at2"/>
<dbReference type="Proteomes" id="UP000223759">
    <property type="component" value="Unassembled WGS sequence"/>
</dbReference>
<protein>
    <submittedName>
        <fullName evidence="1">Uncharacterized protein</fullName>
    </submittedName>
</protein>
<evidence type="ECO:0000313" key="2">
    <source>
        <dbReference type="Proteomes" id="UP000223759"/>
    </source>
</evidence>
<dbReference type="RefSeq" id="WP_159435517.1">
    <property type="nucleotide sequence ID" value="NZ_CP023018.1"/>
</dbReference>